<evidence type="ECO:0000313" key="3">
    <source>
        <dbReference type="Proteomes" id="UP000002613"/>
    </source>
</evidence>
<organism evidence="2 3">
    <name type="scientific">Ferroglobus placidus (strain DSM 10642 / AEDII12DO)</name>
    <dbReference type="NCBI Taxonomy" id="589924"/>
    <lineage>
        <taxon>Archaea</taxon>
        <taxon>Methanobacteriati</taxon>
        <taxon>Methanobacteriota</taxon>
        <taxon>Archaeoglobi</taxon>
        <taxon>Archaeoglobales</taxon>
        <taxon>Archaeoglobaceae</taxon>
        <taxon>Ferroglobus</taxon>
    </lineage>
</organism>
<evidence type="ECO:0000313" key="2">
    <source>
        <dbReference type="EMBL" id="ADC66501.1"/>
    </source>
</evidence>
<dbReference type="OrthoDB" id="51439at2157"/>
<dbReference type="SMART" id="SM00670">
    <property type="entry name" value="PINc"/>
    <property type="match status" value="1"/>
</dbReference>
<feature type="domain" description="PIN" evidence="1">
    <location>
        <begin position="3"/>
        <end position="142"/>
    </location>
</feature>
<proteinExistence type="predicted"/>
<reference evidence="2 3" key="2">
    <citation type="journal article" date="2011" name="Stand. Genomic Sci.">
        <title>Complete genome sequence of Ferroglobus placidus AEDII12DO.</title>
        <authorList>
            <person name="Anderson I."/>
            <person name="Risso C."/>
            <person name="Holmes D."/>
            <person name="Lucas S."/>
            <person name="Copeland A."/>
            <person name="Lapidus A."/>
            <person name="Cheng J.F."/>
            <person name="Bruce D."/>
            <person name="Goodwin L."/>
            <person name="Pitluck S."/>
            <person name="Saunders E."/>
            <person name="Brettin T."/>
            <person name="Detter J.C."/>
            <person name="Han C."/>
            <person name="Tapia R."/>
            <person name="Larimer F."/>
            <person name="Land M."/>
            <person name="Hauser L."/>
            <person name="Woyke T."/>
            <person name="Lovley D."/>
            <person name="Kyrpides N."/>
            <person name="Ivanova N."/>
        </authorList>
    </citation>
    <scope>NUCLEOTIDE SEQUENCE [LARGE SCALE GENOMIC DNA]</scope>
    <source>
        <strain evidence="3">DSM 10642 / AEDII12DO</strain>
    </source>
</reference>
<dbReference type="PANTHER" id="PTHR39677">
    <property type="entry name" value="RIBONUCLEASE VAPC6"/>
    <property type="match status" value="1"/>
</dbReference>
<evidence type="ECO:0000259" key="1">
    <source>
        <dbReference type="SMART" id="SM00670"/>
    </source>
</evidence>
<keyword evidence="3" id="KW-1185">Reference proteome</keyword>
<dbReference type="PANTHER" id="PTHR39677:SF4">
    <property type="entry name" value="RIBONUCLEASE VAPC6"/>
    <property type="match status" value="1"/>
</dbReference>
<dbReference type="HOGENOM" id="CLU_134210_1_1_2"/>
<dbReference type="SUPFAM" id="SSF88723">
    <property type="entry name" value="PIN domain-like"/>
    <property type="match status" value="1"/>
</dbReference>
<dbReference type="CDD" id="cd18677">
    <property type="entry name" value="PIN_MjVapC2-VapC6_like"/>
    <property type="match status" value="1"/>
</dbReference>
<dbReference type="Gene3D" id="3.40.50.1010">
    <property type="entry name" value="5'-nuclease"/>
    <property type="match status" value="1"/>
</dbReference>
<sequence>MKEKCFIDTTVILKVILESDVEILRNLSEYYVCTSVNVLEEATFKIIVSSVLETMSVEGASIYKIKDEFEKGTGRDLILKRLHALNFLKNNLVVLPIDDKIFESSKEMIKKYNLLPNDALIVATCKYYGIRKIATFDEDFRRVDFLEILGDEI</sequence>
<reference evidence="3" key="1">
    <citation type="submission" date="2010-02" db="EMBL/GenBank/DDBJ databases">
        <title>Complete sequence of Ferroglobus placidus DSM 10642.</title>
        <authorList>
            <consortium name="US DOE Joint Genome Institute"/>
            <person name="Lucas S."/>
            <person name="Copeland A."/>
            <person name="Lapidus A."/>
            <person name="Cheng J.-F."/>
            <person name="Bruce D."/>
            <person name="Goodwin L."/>
            <person name="Pitluck S."/>
            <person name="Saunders E."/>
            <person name="Brettin T."/>
            <person name="Detter J.C."/>
            <person name="Han C."/>
            <person name="Tapia R."/>
            <person name="Larimer F."/>
            <person name="Land M."/>
            <person name="Hauser L."/>
            <person name="Kyrpides N."/>
            <person name="Ivanova N."/>
            <person name="Holmes D."/>
            <person name="Lovley D."/>
            <person name="Kyrpides N."/>
            <person name="Anderson I.J."/>
            <person name="Woyke T."/>
        </authorList>
    </citation>
    <scope>NUCLEOTIDE SEQUENCE [LARGE SCALE GENOMIC DNA]</scope>
    <source>
        <strain evidence="3">DSM 10642 / AEDII12DO</strain>
    </source>
</reference>
<dbReference type="Pfam" id="PF01850">
    <property type="entry name" value="PIN"/>
    <property type="match status" value="1"/>
</dbReference>
<accession>D3S210</accession>
<dbReference type="AlphaFoldDB" id="D3S210"/>
<dbReference type="EMBL" id="CP001899">
    <property type="protein sequence ID" value="ADC66501.1"/>
    <property type="molecule type" value="Genomic_DNA"/>
</dbReference>
<dbReference type="Proteomes" id="UP000002613">
    <property type="component" value="Chromosome"/>
</dbReference>
<dbReference type="GeneID" id="8779927"/>
<dbReference type="eggNOG" id="arCOG00710">
    <property type="taxonomic scope" value="Archaea"/>
</dbReference>
<dbReference type="InterPro" id="IPR002716">
    <property type="entry name" value="PIN_dom"/>
</dbReference>
<dbReference type="STRING" id="589924.Ferp_2386"/>
<gene>
    <name evidence="2" type="ordered locus">Ferp_2386</name>
</gene>
<dbReference type="KEGG" id="fpl:Ferp_2386"/>
<dbReference type="RefSeq" id="WP_012966837.1">
    <property type="nucleotide sequence ID" value="NC_013849.1"/>
</dbReference>
<dbReference type="PaxDb" id="589924-Ferp_2386"/>
<name>D3S210_FERPA</name>
<protein>
    <submittedName>
        <fullName evidence="2">PilT protein domain protein</fullName>
    </submittedName>
</protein>
<dbReference type="InterPro" id="IPR029060">
    <property type="entry name" value="PIN-like_dom_sf"/>
</dbReference>